<evidence type="ECO:0000313" key="5">
    <source>
        <dbReference type="Proteomes" id="UP000541185"/>
    </source>
</evidence>
<dbReference type="AlphaFoldDB" id="A0A848H850"/>
<proteinExistence type="predicted"/>
<sequence length="114" mass="12080">MFKPTLPILALAGAFTFSHAFAAEPSQAELQAQAKIGQDQATKTALARVPGGKVQSAELEREHGKLVWSFDLAQNGKSGVTEIQVDALTGKVVSQKKESAAQEASEATKEAQEK</sequence>
<dbReference type="EMBL" id="JABBFX010000003">
    <property type="protein sequence ID" value="NML47166.1"/>
    <property type="molecule type" value="Genomic_DNA"/>
</dbReference>
<dbReference type="InterPro" id="IPR025711">
    <property type="entry name" value="PepSY"/>
</dbReference>
<evidence type="ECO:0000256" key="1">
    <source>
        <dbReference type="SAM" id="MobiDB-lite"/>
    </source>
</evidence>
<feature type="compositionally biased region" description="Basic and acidic residues" evidence="1">
    <location>
        <begin position="95"/>
        <end position="114"/>
    </location>
</feature>
<protein>
    <recommendedName>
        <fullName evidence="3">PepSY domain-containing protein</fullName>
    </recommendedName>
</protein>
<feature type="signal peptide" evidence="2">
    <location>
        <begin position="1"/>
        <end position="22"/>
    </location>
</feature>
<organism evidence="4 5">
    <name type="scientific">Ramlibacter agri</name>
    <dbReference type="NCBI Taxonomy" id="2728837"/>
    <lineage>
        <taxon>Bacteria</taxon>
        <taxon>Pseudomonadati</taxon>
        <taxon>Pseudomonadota</taxon>
        <taxon>Betaproteobacteria</taxon>
        <taxon>Burkholderiales</taxon>
        <taxon>Comamonadaceae</taxon>
        <taxon>Ramlibacter</taxon>
    </lineage>
</organism>
<dbReference type="RefSeq" id="WP_169421457.1">
    <property type="nucleotide sequence ID" value="NZ_JABBFX010000003.1"/>
</dbReference>
<dbReference type="Proteomes" id="UP000541185">
    <property type="component" value="Unassembled WGS sequence"/>
</dbReference>
<comment type="caution">
    <text evidence="4">The sequence shown here is derived from an EMBL/GenBank/DDBJ whole genome shotgun (WGS) entry which is preliminary data.</text>
</comment>
<reference evidence="4 5" key="1">
    <citation type="submission" date="2020-04" db="EMBL/GenBank/DDBJ databases">
        <title>Ramlibacter sp. G-1-2-2 isolated from soil.</title>
        <authorList>
            <person name="Dahal R.H."/>
        </authorList>
    </citation>
    <scope>NUCLEOTIDE SEQUENCE [LARGE SCALE GENOMIC DNA]</scope>
    <source>
        <strain evidence="4 5">G-1-2-2</strain>
    </source>
</reference>
<evidence type="ECO:0000313" key="4">
    <source>
        <dbReference type="EMBL" id="NML47166.1"/>
    </source>
</evidence>
<feature type="chain" id="PRO_5032323931" description="PepSY domain-containing protein" evidence="2">
    <location>
        <begin position="23"/>
        <end position="114"/>
    </location>
</feature>
<dbReference type="Gene3D" id="3.10.450.40">
    <property type="match status" value="1"/>
</dbReference>
<feature type="domain" description="PepSY" evidence="3">
    <location>
        <begin position="35"/>
        <end position="95"/>
    </location>
</feature>
<evidence type="ECO:0000256" key="2">
    <source>
        <dbReference type="SAM" id="SignalP"/>
    </source>
</evidence>
<feature type="region of interest" description="Disordered" evidence="1">
    <location>
        <begin position="93"/>
        <end position="114"/>
    </location>
</feature>
<gene>
    <name evidence="4" type="ORF">HHL11_25695</name>
</gene>
<evidence type="ECO:0000259" key="3">
    <source>
        <dbReference type="Pfam" id="PF03413"/>
    </source>
</evidence>
<keyword evidence="5" id="KW-1185">Reference proteome</keyword>
<dbReference type="Pfam" id="PF03413">
    <property type="entry name" value="PepSY"/>
    <property type="match status" value="1"/>
</dbReference>
<keyword evidence="2" id="KW-0732">Signal</keyword>
<name>A0A848H850_9BURK</name>
<accession>A0A848H850</accession>